<dbReference type="EMBL" id="SNRW01000586">
    <property type="protein sequence ID" value="KAA6400291.1"/>
    <property type="molecule type" value="Genomic_DNA"/>
</dbReference>
<evidence type="ECO:0000313" key="2">
    <source>
        <dbReference type="EMBL" id="KAA6400291.1"/>
    </source>
</evidence>
<name>A0A5J4WZD7_9EUKA</name>
<proteinExistence type="predicted"/>
<dbReference type="Proteomes" id="UP000324800">
    <property type="component" value="Unassembled WGS sequence"/>
</dbReference>
<sequence length="337" mass="38518">MLYKLTILSIQHVPEGNTKETLIDLVGMCAALLHVAQRVIQQAIQPLHTLRLIQGQGTRNLVNPQAGQYSATAMGPEQQIPQLVMFTPTQIIQQFYSGQLIPRLQTQQPFQRFGMYLGIQQFQSFPQPGFFQQTEPSSGYSIQLYRKPSVIEGLLQFMQKPPTFGLQNIQQSILLTPPAPSSVGHPTFQSSLQSQNLEQSSQQLTIRPPTLVRQQQNQDQEPRYVNGRLIDSPGTILARRIALDQQLLWNKESSQRTDQNQFTPIDPPELTINMTQQQFNAQRDFWAQRSYTLRYLGLKANGKHHRGFGECHLNVSAFIQRPARHVYLTVNDWKAFR</sequence>
<gene>
    <name evidence="2" type="ORF">EZS28_004178</name>
</gene>
<organism evidence="2 3">
    <name type="scientific">Streblomastix strix</name>
    <dbReference type="NCBI Taxonomy" id="222440"/>
    <lineage>
        <taxon>Eukaryota</taxon>
        <taxon>Metamonada</taxon>
        <taxon>Preaxostyla</taxon>
        <taxon>Oxymonadida</taxon>
        <taxon>Streblomastigidae</taxon>
        <taxon>Streblomastix</taxon>
    </lineage>
</organism>
<accession>A0A5J4WZD7</accession>
<reference evidence="2 3" key="1">
    <citation type="submission" date="2019-03" db="EMBL/GenBank/DDBJ databases">
        <title>Single cell metagenomics reveals metabolic interactions within the superorganism composed of flagellate Streblomastix strix and complex community of Bacteroidetes bacteria on its surface.</title>
        <authorList>
            <person name="Treitli S.C."/>
            <person name="Kolisko M."/>
            <person name="Husnik F."/>
            <person name="Keeling P."/>
            <person name="Hampl V."/>
        </authorList>
    </citation>
    <scope>NUCLEOTIDE SEQUENCE [LARGE SCALE GENOMIC DNA]</scope>
    <source>
        <strain evidence="2">ST1C</strain>
    </source>
</reference>
<comment type="caution">
    <text evidence="2">The sequence shown here is derived from an EMBL/GenBank/DDBJ whole genome shotgun (WGS) entry which is preliminary data.</text>
</comment>
<protein>
    <submittedName>
        <fullName evidence="2">Uncharacterized protein</fullName>
    </submittedName>
</protein>
<evidence type="ECO:0000313" key="3">
    <source>
        <dbReference type="Proteomes" id="UP000324800"/>
    </source>
</evidence>
<feature type="compositionally biased region" description="Low complexity" evidence="1">
    <location>
        <begin position="189"/>
        <end position="200"/>
    </location>
</feature>
<feature type="region of interest" description="Disordered" evidence="1">
    <location>
        <begin position="180"/>
        <end position="200"/>
    </location>
</feature>
<dbReference type="AlphaFoldDB" id="A0A5J4WZD7"/>
<evidence type="ECO:0000256" key="1">
    <source>
        <dbReference type="SAM" id="MobiDB-lite"/>
    </source>
</evidence>